<reference evidence="1" key="2">
    <citation type="journal article" date="2015" name="Fish Shellfish Immunol.">
        <title>Early steps in the European eel (Anguilla anguilla)-Vibrio vulnificus interaction in the gills: Role of the RtxA13 toxin.</title>
        <authorList>
            <person name="Callol A."/>
            <person name="Pajuelo D."/>
            <person name="Ebbesson L."/>
            <person name="Teles M."/>
            <person name="MacKenzie S."/>
            <person name="Amaro C."/>
        </authorList>
    </citation>
    <scope>NUCLEOTIDE SEQUENCE</scope>
</reference>
<sequence length="15" mass="1862">MLSMHYFQVMMMVVD</sequence>
<organism evidence="1">
    <name type="scientific">Anguilla anguilla</name>
    <name type="common">European freshwater eel</name>
    <name type="synonym">Muraena anguilla</name>
    <dbReference type="NCBI Taxonomy" id="7936"/>
    <lineage>
        <taxon>Eukaryota</taxon>
        <taxon>Metazoa</taxon>
        <taxon>Chordata</taxon>
        <taxon>Craniata</taxon>
        <taxon>Vertebrata</taxon>
        <taxon>Euteleostomi</taxon>
        <taxon>Actinopterygii</taxon>
        <taxon>Neopterygii</taxon>
        <taxon>Teleostei</taxon>
        <taxon>Anguilliformes</taxon>
        <taxon>Anguillidae</taxon>
        <taxon>Anguilla</taxon>
    </lineage>
</organism>
<proteinExistence type="predicted"/>
<accession>A0A0E9SKU1</accession>
<protein>
    <submittedName>
        <fullName evidence="1">Uncharacterized protein</fullName>
    </submittedName>
</protein>
<dbReference type="EMBL" id="GBXM01067307">
    <property type="protein sequence ID" value="JAH41270.1"/>
    <property type="molecule type" value="Transcribed_RNA"/>
</dbReference>
<evidence type="ECO:0000313" key="1">
    <source>
        <dbReference type="EMBL" id="JAH41270.1"/>
    </source>
</evidence>
<reference evidence="1" key="1">
    <citation type="submission" date="2014-11" db="EMBL/GenBank/DDBJ databases">
        <authorList>
            <person name="Amaro Gonzalez C."/>
        </authorList>
    </citation>
    <scope>NUCLEOTIDE SEQUENCE</scope>
</reference>
<name>A0A0E9SKU1_ANGAN</name>